<proteinExistence type="predicted"/>
<keyword evidence="3" id="KW-1185">Reference proteome</keyword>
<protein>
    <submittedName>
        <fullName evidence="2">Uncharacterized protein</fullName>
    </submittedName>
</protein>
<feature type="compositionally biased region" description="Basic and acidic residues" evidence="1">
    <location>
        <begin position="155"/>
        <end position="168"/>
    </location>
</feature>
<reference evidence="2" key="1">
    <citation type="journal article" date="2014" name="Int. J. Syst. Evol. Microbiol.">
        <title>Complete genome sequence of Corynebacterium casei LMG S-19264T (=DSM 44701T), isolated from a smear-ripened cheese.</title>
        <authorList>
            <consortium name="US DOE Joint Genome Institute (JGI-PGF)"/>
            <person name="Walter F."/>
            <person name="Albersmeier A."/>
            <person name="Kalinowski J."/>
            <person name="Ruckert C."/>
        </authorList>
    </citation>
    <scope>NUCLEOTIDE SEQUENCE</scope>
    <source>
        <strain evidence="2">VKM B-2748</strain>
    </source>
</reference>
<evidence type="ECO:0000313" key="2">
    <source>
        <dbReference type="EMBL" id="GLK80096.1"/>
    </source>
</evidence>
<gene>
    <name evidence="2" type="ORF">GCM10008174_18370</name>
</gene>
<accession>A0A9W6N783</accession>
<name>A0A9W6N783_9HYPH</name>
<evidence type="ECO:0000256" key="1">
    <source>
        <dbReference type="SAM" id="MobiDB-lite"/>
    </source>
</evidence>
<comment type="caution">
    <text evidence="2">The sequence shown here is derived from an EMBL/GenBank/DDBJ whole genome shotgun (WGS) entry which is preliminary data.</text>
</comment>
<organism evidence="2 3">
    <name type="scientific">Methylopila turkensis</name>
    <dbReference type="NCBI Taxonomy" id="1437816"/>
    <lineage>
        <taxon>Bacteria</taxon>
        <taxon>Pseudomonadati</taxon>
        <taxon>Pseudomonadota</taxon>
        <taxon>Alphaproteobacteria</taxon>
        <taxon>Hyphomicrobiales</taxon>
        <taxon>Methylopilaceae</taxon>
        <taxon>Methylopila</taxon>
    </lineage>
</organism>
<evidence type="ECO:0000313" key="3">
    <source>
        <dbReference type="Proteomes" id="UP001143309"/>
    </source>
</evidence>
<dbReference type="EMBL" id="BSFL01000002">
    <property type="protein sequence ID" value="GLK80096.1"/>
    <property type="molecule type" value="Genomic_DNA"/>
</dbReference>
<reference evidence="2" key="2">
    <citation type="submission" date="2023-01" db="EMBL/GenBank/DDBJ databases">
        <authorList>
            <person name="Sun Q."/>
            <person name="Evtushenko L."/>
        </authorList>
    </citation>
    <scope>NUCLEOTIDE SEQUENCE</scope>
    <source>
        <strain evidence="2">VKM B-2748</strain>
    </source>
</reference>
<dbReference type="AlphaFoldDB" id="A0A9W6N783"/>
<dbReference type="Proteomes" id="UP001143309">
    <property type="component" value="Unassembled WGS sequence"/>
</dbReference>
<sequence length="196" mass="20939">MIRHHTSKPGARYATLFDLWRNDAKGFARYQATQTAGRKLFRERRLWAAFVCPAPNETMFVGLFDAELSATRKADWLCDYRGDAPGGGEAIDLFATVAMIQAGPLVTVGSGAPPDVGGGASCDLEGPPLGATKDIGPLLESGPSSCNQAAAAEPEPSRRTPFADEKRSQSAYRKTMASAIQSMKTRSRAESCPARG</sequence>
<feature type="region of interest" description="Disordered" evidence="1">
    <location>
        <begin position="118"/>
        <end position="196"/>
    </location>
</feature>